<protein>
    <submittedName>
        <fullName evidence="1">Riboflavin biosynthesis protein PYRD chloroplastic-like</fullName>
    </submittedName>
</protein>
<accession>A0A392RIE5</accession>
<sequence>MYLCFSGFALRDADGDLAENATAYVSLEPCNQSFWEDSLHPVLNIARVKKVVGMVNP</sequence>
<feature type="non-terminal residue" evidence="1">
    <location>
        <position position="57"/>
    </location>
</feature>
<evidence type="ECO:0000313" key="1">
    <source>
        <dbReference type="EMBL" id="MCI36363.1"/>
    </source>
</evidence>
<organism evidence="1 2">
    <name type="scientific">Trifolium medium</name>
    <dbReference type="NCBI Taxonomy" id="97028"/>
    <lineage>
        <taxon>Eukaryota</taxon>
        <taxon>Viridiplantae</taxon>
        <taxon>Streptophyta</taxon>
        <taxon>Embryophyta</taxon>
        <taxon>Tracheophyta</taxon>
        <taxon>Spermatophyta</taxon>
        <taxon>Magnoliopsida</taxon>
        <taxon>eudicotyledons</taxon>
        <taxon>Gunneridae</taxon>
        <taxon>Pentapetalae</taxon>
        <taxon>rosids</taxon>
        <taxon>fabids</taxon>
        <taxon>Fabales</taxon>
        <taxon>Fabaceae</taxon>
        <taxon>Papilionoideae</taxon>
        <taxon>50 kb inversion clade</taxon>
        <taxon>NPAAA clade</taxon>
        <taxon>Hologalegina</taxon>
        <taxon>IRL clade</taxon>
        <taxon>Trifolieae</taxon>
        <taxon>Trifolium</taxon>
    </lineage>
</organism>
<keyword evidence="2" id="KW-1185">Reference proteome</keyword>
<dbReference type="AlphaFoldDB" id="A0A392RIE5"/>
<name>A0A392RIE5_9FABA</name>
<comment type="caution">
    <text evidence="1">The sequence shown here is derived from an EMBL/GenBank/DDBJ whole genome shotgun (WGS) entry which is preliminary data.</text>
</comment>
<evidence type="ECO:0000313" key="2">
    <source>
        <dbReference type="Proteomes" id="UP000265520"/>
    </source>
</evidence>
<proteinExistence type="predicted"/>
<reference evidence="1 2" key="1">
    <citation type="journal article" date="2018" name="Front. Plant Sci.">
        <title>Red Clover (Trifolium pratense) and Zigzag Clover (T. medium) - A Picture of Genomic Similarities and Differences.</title>
        <authorList>
            <person name="Dluhosova J."/>
            <person name="Istvanek J."/>
            <person name="Nedelnik J."/>
            <person name="Repkova J."/>
        </authorList>
    </citation>
    <scope>NUCLEOTIDE SEQUENCE [LARGE SCALE GENOMIC DNA]</scope>
    <source>
        <strain evidence="2">cv. 10/8</strain>
        <tissue evidence="1">Leaf</tissue>
    </source>
</reference>
<dbReference type="Proteomes" id="UP000265520">
    <property type="component" value="Unassembled WGS sequence"/>
</dbReference>
<dbReference type="EMBL" id="LXQA010233040">
    <property type="protein sequence ID" value="MCI36363.1"/>
    <property type="molecule type" value="Genomic_DNA"/>
</dbReference>